<keyword evidence="2" id="KW-0808">Transferase</keyword>
<evidence type="ECO:0000259" key="1">
    <source>
        <dbReference type="Pfam" id="PF08759"/>
    </source>
</evidence>
<organism evidence="2 3">
    <name type="scientific">Gottfriedia luciferensis</name>
    <dbReference type="NCBI Taxonomy" id="178774"/>
    <lineage>
        <taxon>Bacteria</taxon>
        <taxon>Bacillati</taxon>
        <taxon>Bacillota</taxon>
        <taxon>Bacilli</taxon>
        <taxon>Bacillales</taxon>
        <taxon>Bacillaceae</taxon>
        <taxon>Gottfriedia</taxon>
    </lineage>
</organism>
<sequence length="302" mass="35476">MSIYRKMYVLGSKIKIRSIEQITTLFNGMVFLFSRQPSIKTTDESLSLIVQNKCSISRYGDGEFNLMNGKSLRFQPYSEELSLRLREIIKSNQENHEVFIPNVFKSVDWCTDKSRNYWTRYLNLNRYKIYKLLQKNKVYYDSLVTRLYIDYKDKSQAEFRFKTFKKLWHQKEVIMIEGEQSRLGIGNNLFDNTKSIKRILCPATDAFAKYDQIFEEVIKHDKSKLVLIALGPTATVLAYDLANYGYHAIDIGHIDIEYEWFLNKAVEKEAIKNKYVGEVPEGTDVHGINDIKYEEEIISRIS</sequence>
<feature type="domain" description="Glycosyltransferase GT-D fold" evidence="1">
    <location>
        <begin position="56"/>
        <end position="278"/>
    </location>
</feature>
<keyword evidence="3" id="KW-1185">Reference proteome</keyword>
<dbReference type="NCBIfam" id="TIGR03728">
    <property type="entry name" value="glyco_access_1"/>
    <property type="match status" value="1"/>
</dbReference>
<gene>
    <name evidence="2" type="ORF">BED47_05875</name>
</gene>
<dbReference type="EMBL" id="MDKC01000013">
    <property type="protein sequence ID" value="ODG92005.1"/>
    <property type="molecule type" value="Genomic_DNA"/>
</dbReference>
<evidence type="ECO:0000313" key="2">
    <source>
        <dbReference type="EMBL" id="ODG92005.1"/>
    </source>
</evidence>
<protein>
    <submittedName>
        <fullName evidence="2">Glycosyl transferase family 8</fullName>
    </submittedName>
</protein>
<dbReference type="RefSeq" id="WP_069033784.1">
    <property type="nucleotide sequence ID" value="NZ_MDKC01000013.1"/>
</dbReference>
<accession>A0ABX2ZTI8</accession>
<dbReference type="InterPro" id="IPR014869">
    <property type="entry name" value="GT-D"/>
</dbReference>
<dbReference type="Pfam" id="PF08759">
    <property type="entry name" value="GT-D"/>
    <property type="match status" value="1"/>
</dbReference>
<dbReference type="Proteomes" id="UP000094580">
    <property type="component" value="Unassembled WGS sequence"/>
</dbReference>
<comment type="caution">
    <text evidence="2">The sequence shown here is derived from an EMBL/GenBank/DDBJ whole genome shotgun (WGS) entry which is preliminary data.</text>
</comment>
<proteinExistence type="predicted"/>
<name>A0ABX2ZTI8_9BACI</name>
<reference evidence="2 3" key="1">
    <citation type="submission" date="2016-07" db="EMBL/GenBank/DDBJ databases">
        <authorList>
            <person name="Townsley L."/>
            <person name="Shank E.A."/>
        </authorList>
    </citation>
    <scope>NUCLEOTIDE SEQUENCE [LARGE SCALE GENOMIC DNA]</scope>
    <source>
        <strain evidence="2 3">CH01</strain>
    </source>
</reference>
<dbReference type="GO" id="GO:0016740">
    <property type="term" value="F:transferase activity"/>
    <property type="evidence" value="ECO:0007669"/>
    <property type="project" value="UniProtKB-KW"/>
</dbReference>
<evidence type="ECO:0000313" key="3">
    <source>
        <dbReference type="Proteomes" id="UP000094580"/>
    </source>
</evidence>